<evidence type="ECO:0000313" key="1">
    <source>
        <dbReference type="EMBL" id="ROW08503.1"/>
    </source>
</evidence>
<dbReference type="STRING" id="356882.A0A423WYA7"/>
<comment type="caution">
    <text evidence="1">The sequence shown here is derived from an EMBL/GenBank/DDBJ whole genome shotgun (WGS) entry which is preliminary data.</text>
</comment>
<accession>A0A423WYA7</accession>
<dbReference type="AlphaFoldDB" id="A0A423WYA7"/>
<gene>
    <name evidence="1" type="ORF">VMCG_03065</name>
</gene>
<name>A0A423WYA7_9PEZI</name>
<evidence type="ECO:0000313" key="2">
    <source>
        <dbReference type="Proteomes" id="UP000283895"/>
    </source>
</evidence>
<dbReference type="SUPFAM" id="SSF52777">
    <property type="entry name" value="CoA-dependent acyltransferases"/>
    <property type="match status" value="1"/>
</dbReference>
<dbReference type="Gene3D" id="3.30.559.10">
    <property type="entry name" value="Chloramphenicol acetyltransferase-like domain"/>
    <property type="match status" value="1"/>
</dbReference>
<dbReference type="GO" id="GO:0008080">
    <property type="term" value="F:N-acetyltransferase activity"/>
    <property type="evidence" value="ECO:0007669"/>
    <property type="project" value="TreeGrafter"/>
</dbReference>
<dbReference type="OrthoDB" id="2150604at2759"/>
<dbReference type="InterPro" id="IPR010828">
    <property type="entry name" value="Atf2/Sli1-like"/>
</dbReference>
<dbReference type="InterPro" id="IPR052058">
    <property type="entry name" value="Alcohol_O-acetyltransferase"/>
</dbReference>
<dbReference type="PANTHER" id="PTHR28037">
    <property type="entry name" value="ALCOHOL O-ACETYLTRANSFERASE 1-RELATED"/>
    <property type="match status" value="1"/>
</dbReference>
<keyword evidence="2" id="KW-1185">Reference proteome</keyword>
<evidence type="ECO:0008006" key="3">
    <source>
        <dbReference type="Google" id="ProtNLM"/>
    </source>
</evidence>
<dbReference type="Proteomes" id="UP000283895">
    <property type="component" value="Unassembled WGS sequence"/>
</dbReference>
<dbReference type="Pfam" id="PF07247">
    <property type="entry name" value="AATase"/>
    <property type="match status" value="1"/>
</dbReference>
<organism evidence="1 2">
    <name type="scientific">Cytospora schulzeri</name>
    <dbReference type="NCBI Taxonomy" id="448051"/>
    <lineage>
        <taxon>Eukaryota</taxon>
        <taxon>Fungi</taxon>
        <taxon>Dikarya</taxon>
        <taxon>Ascomycota</taxon>
        <taxon>Pezizomycotina</taxon>
        <taxon>Sordariomycetes</taxon>
        <taxon>Sordariomycetidae</taxon>
        <taxon>Diaporthales</taxon>
        <taxon>Cytosporaceae</taxon>
        <taxon>Cytospora</taxon>
    </lineage>
</organism>
<protein>
    <recommendedName>
        <fullName evidence="3">Alcohol acetyltransferase FCK4</fullName>
    </recommendedName>
</protein>
<proteinExistence type="predicted"/>
<dbReference type="EMBL" id="LKEA01000006">
    <property type="protein sequence ID" value="ROW08503.1"/>
    <property type="molecule type" value="Genomic_DNA"/>
</dbReference>
<dbReference type="PANTHER" id="PTHR28037:SF1">
    <property type="entry name" value="ALCOHOL O-ACETYLTRANSFERASE 1-RELATED"/>
    <property type="match status" value="1"/>
</dbReference>
<reference evidence="1 2" key="1">
    <citation type="submission" date="2015-09" db="EMBL/GenBank/DDBJ databases">
        <title>Host preference determinants of Valsa canker pathogens revealed by comparative genomics.</title>
        <authorList>
            <person name="Yin Z."/>
            <person name="Huang L."/>
        </authorList>
    </citation>
    <scope>NUCLEOTIDE SEQUENCE [LARGE SCALE GENOMIC DNA]</scope>
    <source>
        <strain evidence="1 2">03-1</strain>
    </source>
</reference>
<sequence length="536" mass="59536">MLRLKQTCKTGRADSKLLRKLGNNEVYQLAMYLLDQYRGTSVSGRYSIPARLSGSGSESKNRLVRAVETAIVDTVLKHPVLQVAIADSQSRSPKWVQLETLDLRRHVTWHFKDSELGASLDNVLQELLANEVDATYPELDSRPGWRIVVIHFQATNIVEIVFTWNHPHCDGTSGKIFHADLLRSLNSVGKDAEIDTDDRSMIKLPDSAPILPPPIEEICKLPLTIPFVLKTMWKEWGPTTFRPALARWAPIADRASPFKTQVRSFTIEAEPLRNILFACRQHKTTLTGLLHVLTLASLASQLAEEAAPAFASGTTIDMRRYIEPNLPAYPWFEAERTMANFVTLMDHEFDRGLVSQIRSLLSRPAIALNSPTEVERMDKAVALSSELADLIWSTAARVRREIEDRIDAGLKNDMVGMMKFVGDWQQEMANASRRPRQHSWWVTGIGVLDGALSKSGSSSDNATSPPAAPGDNEAWAIRRAQFALSTETTAAAISISPLTVAGERLCVGGSWQDCLFDVSLGERIMADLEAWLGQLA</sequence>
<dbReference type="InterPro" id="IPR023213">
    <property type="entry name" value="CAT-like_dom_sf"/>
</dbReference>